<evidence type="ECO:0000313" key="3">
    <source>
        <dbReference type="Proteomes" id="UP001174934"/>
    </source>
</evidence>
<evidence type="ECO:0000256" key="1">
    <source>
        <dbReference type="SAM" id="MobiDB-lite"/>
    </source>
</evidence>
<keyword evidence="3" id="KW-1185">Reference proteome</keyword>
<dbReference type="Proteomes" id="UP001174934">
    <property type="component" value="Unassembled WGS sequence"/>
</dbReference>
<reference evidence="2" key="1">
    <citation type="submission" date="2023-06" db="EMBL/GenBank/DDBJ databases">
        <title>Genome-scale phylogeny and comparative genomics of the fungal order Sordariales.</title>
        <authorList>
            <consortium name="Lawrence Berkeley National Laboratory"/>
            <person name="Hensen N."/>
            <person name="Bonometti L."/>
            <person name="Westerberg I."/>
            <person name="Brannstrom I.O."/>
            <person name="Guillou S."/>
            <person name="Cros-Aarteil S."/>
            <person name="Calhoun S."/>
            <person name="Haridas S."/>
            <person name="Kuo A."/>
            <person name="Mondo S."/>
            <person name="Pangilinan J."/>
            <person name="Riley R."/>
            <person name="LaButti K."/>
            <person name="Andreopoulos B."/>
            <person name="Lipzen A."/>
            <person name="Chen C."/>
            <person name="Yanf M."/>
            <person name="Daum C."/>
            <person name="Ng V."/>
            <person name="Clum A."/>
            <person name="Steindorff A."/>
            <person name="Ohm R."/>
            <person name="Martin F."/>
            <person name="Silar P."/>
            <person name="Natvig D."/>
            <person name="Lalanne C."/>
            <person name="Gautier V."/>
            <person name="Ament-velasquez S.L."/>
            <person name="Kruys A."/>
            <person name="Hutchinson M.I."/>
            <person name="Powell A.J."/>
            <person name="Barry K."/>
            <person name="Miller A.N."/>
            <person name="Grigoriev I.V."/>
            <person name="Debuchy R."/>
            <person name="Gladieux P."/>
            <person name="Thoren M.H."/>
            <person name="Johannesson H."/>
        </authorList>
    </citation>
    <scope>NUCLEOTIDE SEQUENCE</scope>
    <source>
        <strain evidence="2">SMH3391-2</strain>
    </source>
</reference>
<feature type="compositionally biased region" description="Basic and acidic residues" evidence="1">
    <location>
        <begin position="157"/>
        <end position="167"/>
    </location>
</feature>
<feature type="region of interest" description="Disordered" evidence="1">
    <location>
        <begin position="62"/>
        <end position="167"/>
    </location>
</feature>
<accession>A0AA39XJU5</accession>
<protein>
    <submittedName>
        <fullName evidence="2">Uncharacterized protein</fullName>
    </submittedName>
</protein>
<sequence>MRYGSGCIEGKFTGLRTRRLLNKGPKTLGCCQDDNRPCSSCHDGKACADCGHYYCNSDLASDNENDETATLDGSYVPVDDEPSADDSKGGAPLDSSDYATIYEEPDSYNSENRAPPNTSDYVPANNTSSDDAEDSSEHCSSDQDKPPTYRSLYPYDASDKDNGDSSA</sequence>
<comment type="caution">
    <text evidence="2">The sequence shown here is derived from an EMBL/GenBank/DDBJ whole genome shotgun (WGS) entry which is preliminary data.</text>
</comment>
<feature type="compositionally biased region" description="Polar residues" evidence="1">
    <location>
        <begin position="107"/>
        <end position="129"/>
    </location>
</feature>
<feature type="compositionally biased region" description="Basic and acidic residues" evidence="1">
    <location>
        <begin position="135"/>
        <end position="147"/>
    </location>
</feature>
<organism evidence="2 3">
    <name type="scientific">Bombardia bombarda</name>
    <dbReference type="NCBI Taxonomy" id="252184"/>
    <lineage>
        <taxon>Eukaryota</taxon>
        <taxon>Fungi</taxon>
        <taxon>Dikarya</taxon>
        <taxon>Ascomycota</taxon>
        <taxon>Pezizomycotina</taxon>
        <taxon>Sordariomycetes</taxon>
        <taxon>Sordariomycetidae</taxon>
        <taxon>Sordariales</taxon>
        <taxon>Lasiosphaeriaceae</taxon>
        <taxon>Bombardia</taxon>
    </lineage>
</organism>
<gene>
    <name evidence="2" type="ORF">B0T17DRAFT_595027</name>
</gene>
<dbReference type="EMBL" id="JAULSR010000001">
    <property type="protein sequence ID" value="KAK0635341.1"/>
    <property type="molecule type" value="Genomic_DNA"/>
</dbReference>
<name>A0AA39XJU5_9PEZI</name>
<dbReference type="AlphaFoldDB" id="A0AA39XJU5"/>
<proteinExistence type="predicted"/>
<evidence type="ECO:0000313" key="2">
    <source>
        <dbReference type="EMBL" id="KAK0635341.1"/>
    </source>
</evidence>